<protein>
    <recommendedName>
        <fullName evidence="3">MmcQ/YjbR family DNA-binding protein</fullName>
    </recommendedName>
</protein>
<proteinExistence type="predicted"/>
<organism evidence="1 2">
    <name type="scientific">Micromonospora qiuiae</name>
    <dbReference type="NCBI Taxonomy" id="502268"/>
    <lineage>
        <taxon>Bacteria</taxon>
        <taxon>Bacillati</taxon>
        <taxon>Actinomycetota</taxon>
        <taxon>Actinomycetes</taxon>
        <taxon>Micromonosporales</taxon>
        <taxon>Micromonosporaceae</taxon>
        <taxon>Micromonospora</taxon>
    </lineage>
</organism>
<dbReference type="Pfam" id="PF04237">
    <property type="entry name" value="YjbR"/>
    <property type="match status" value="1"/>
</dbReference>
<keyword evidence="2" id="KW-1185">Reference proteome</keyword>
<dbReference type="EMBL" id="BOPC01000004">
    <property type="protein sequence ID" value="GIJ25087.1"/>
    <property type="molecule type" value="Genomic_DNA"/>
</dbReference>
<reference evidence="1 2" key="1">
    <citation type="submission" date="2021-01" db="EMBL/GenBank/DDBJ databases">
        <title>Whole genome shotgun sequence of Verrucosispora qiuiae NBRC 106684.</title>
        <authorList>
            <person name="Komaki H."/>
            <person name="Tamura T."/>
        </authorList>
    </citation>
    <scope>NUCLEOTIDE SEQUENCE [LARGE SCALE GENOMIC DNA]</scope>
    <source>
        <strain evidence="1 2">NBRC 106684</strain>
    </source>
</reference>
<dbReference type="InterPro" id="IPR058532">
    <property type="entry name" value="YjbR/MT2646/Rv2570-like"/>
</dbReference>
<sequence length="134" mass="14947">MASWEDVRRIALSLPESAERPSYDGLPAWKVRDRSFVWERPLRRSDLDALGPAAPDGPILGVRVADVGVKEALLADDPGLYFATPHLDGYPIVLVRLDRIEVDELTELIVEAWYARAPKRLAAAYRAETAPPRT</sequence>
<dbReference type="Proteomes" id="UP000653076">
    <property type="component" value="Unassembled WGS sequence"/>
</dbReference>
<dbReference type="RefSeq" id="WP_204032129.1">
    <property type="nucleotide sequence ID" value="NZ_BOPC01000004.1"/>
</dbReference>
<name>A0ABQ4J4J2_9ACTN</name>
<comment type="caution">
    <text evidence="1">The sequence shown here is derived from an EMBL/GenBank/DDBJ whole genome shotgun (WGS) entry which is preliminary data.</text>
</comment>
<accession>A0ABQ4J4J2</accession>
<evidence type="ECO:0008006" key="3">
    <source>
        <dbReference type="Google" id="ProtNLM"/>
    </source>
</evidence>
<evidence type="ECO:0000313" key="2">
    <source>
        <dbReference type="Proteomes" id="UP000653076"/>
    </source>
</evidence>
<dbReference type="SUPFAM" id="SSF142906">
    <property type="entry name" value="YjbR-like"/>
    <property type="match status" value="1"/>
</dbReference>
<dbReference type="InterPro" id="IPR038056">
    <property type="entry name" value="YjbR-like_sf"/>
</dbReference>
<evidence type="ECO:0000313" key="1">
    <source>
        <dbReference type="EMBL" id="GIJ25087.1"/>
    </source>
</evidence>
<gene>
    <name evidence="1" type="ORF">Vqi01_02490</name>
</gene>